<comment type="cofactor">
    <cofactor evidence="1">
        <name>FAD</name>
        <dbReference type="ChEBI" id="CHEBI:57692"/>
    </cofactor>
</comment>
<dbReference type="InterPro" id="IPR018168">
    <property type="entry name" value="Ubi_Hdrlase_CS"/>
</dbReference>
<dbReference type="Proteomes" id="UP001301152">
    <property type="component" value="Unassembled WGS sequence"/>
</dbReference>
<evidence type="ECO:0000256" key="3">
    <source>
        <dbReference type="ARBA" id="ARBA00005349"/>
    </source>
</evidence>
<dbReference type="InterPro" id="IPR010971">
    <property type="entry name" value="UbiH/COQ6"/>
</dbReference>
<evidence type="ECO:0000313" key="10">
    <source>
        <dbReference type="Proteomes" id="UP001301152"/>
    </source>
</evidence>
<dbReference type="EMBL" id="JAPIUZ010000001">
    <property type="protein sequence ID" value="MCX2562543.1"/>
    <property type="molecule type" value="Genomic_DNA"/>
</dbReference>
<keyword evidence="6" id="KW-0560">Oxidoreductase</keyword>
<evidence type="ECO:0000313" key="9">
    <source>
        <dbReference type="EMBL" id="MCX2562543.1"/>
    </source>
</evidence>
<dbReference type="Gene3D" id="3.50.50.60">
    <property type="entry name" value="FAD/NAD(P)-binding domain"/>
    <property type="match status" value="2"/>
</dbReference>
<gene>
    <name evidence="9" type="ORF">OQ497_00980</name>
</gene>
<keyword evidence="4" id="KW-0285">Flavoprotein</keyword>
<comment type="pathway">
    <text evidence="2">Cofactor biosynthesis; ubiquinone biosynthesis.</text>
</comment>
<evidence type="ECO:0000256" key="2">
    <source>
        <dbReference type="ARBA" id="ARBA00004749"/>
    </source>
</evidence>
<dbReference type="PANTHER" id="PTHR43876:SF7">
    <property type="entry name" value="UBIQUINONE BIOSYNTHESIS MONOOXYGENASE COQ6, MITOCHONDRIAL"/>
    <property type="match status" value="1"/>
</dbReference>
<comment type="caution">
    <text evidence="9">The sequence shown here is derived from an EMBL/GenBank/DDBJ whole genome shotgun (WGS) entry which is preliminary data.</text>
</comment>
<keyword evidence="10" id="KW-1185">Reference proteome</keyword>
<dbReference type="RefSeq" id="WP_173559376.1">
    <property type="nucleotide sequence ID" value="NZ_JAPIUZ010000001.1"/>
</dbReference>
<comment type="similarity">
    <text evidence="3">Belongs to the UbiH/COQ6 family.</text>
</comment>
<evidence type="ECO:0000256" key="7">
    <source>
        <dbReference type="ARBA" id="ARBA00023033"/>
    </source>
</evidence>
<keyword evidence="7" id="KW-0503">Monooxygenase</keyword>
<dbReference type="PANTHER" id="PTHR43876">
    <property type="entry name" value="UBIQUINONE BIOSYNTHESIS MONOOXYGENASE COQ6, MITOCHONDRIAL"/>
    <property type="match status" value="1"/>
</dbReference>
<evidence type="ECO:0000256" key="5">
    <source>
        <dbReference type="ARBA" id="ARBA00022827"/>
    </source>
</evidence>
<protein>
    <submittedName>
        <fullName evidence="9">UbiH/UbiF/VisC/COQ6 family ubiquinone biosynthesis hydroxylase</fullName>
    </submittedName>
</protein>
<dbReference type="InterPro" id="IPR051205">
    <property type="entry name" value="UbiH/COQ6_monooxygenase"/>
</dbReference>
<organism evidence="9 10">
    <name type="scientific">Acetobacter thailandicus</name>
    <dbReference type="NCBI Taxonomy" id="1502842"/>
    <lineage>
        <taxon>Bacteria</taxon>
        <taxon>Pseudomonadati</taxon>
        <taxon>Pseudomonadota</taxon>
        <taxon>Alphaproteobacteria</taxon>
        <taxon>Acetobacterales</taxon>
        <taxon>Acetobacteraceae</taxon>
        <taxon>Acetobacter</taxon>
    </lineage>
</organism>
<dbReference type="Pfam" id="PF01494">
    <property type="entry name" value="FAD_binding_3"/>
    <property type="match status" value="1"/>
</dbReference>
<keyword evidence="9" id="KW-0830">Ubiquinone</keyword>
<name>A0ABT3QB79_9PROT</name>
<proteinExistence type="inferred from homology"/>
<dbReference type="InterPro" id="IPR002938">
    <property type="entry name" value="FAD-bd"/>
</dbReference>
<keyword evidence="5" id="KW-0274">FAD</keyword>
<reference evidence="9 10" key="1">
    <citation type="submission" date="2022-11" db="EMBL/GenBank/DDBJ databases">
        <title>Genome sequencing of Acetobacter type strain.</title>
        <authorList>
            <person name="Heo J."/>
            <person name="Lee D."/>
            <person name="Han B.-H."/>
            <person name="Hong S.-B."/>
            <person name="Kwon S.-W."/>
        </authorList>
    </citation>
    <scope>NUCLEOTIDE SEQUENCE [LARGE SCALE GENOMIC DNA]</scope>
    <source>
        <strain evidence="9 10">KACC 21253</strain>
    </source>
</reference>
<accession>A0ABT3QB79</accession>
<feature type="domain" description="FAD-binding" evidence="8">
    <location>
        <begin position="16"/>
        <end position="366"/>
    </location>
</feature>
<evidence type="ECO:0000259" key="8">
    <source>
        <dbReference type="Pfam" id="PF01494"/>
    </source>
</evidence>
<dbReference type="PRINTS" id="PR00420">
    <property type="entry name" value="RNGMNOXGNASE"/>
</dbReference>
<dbReference type="NCBIfam" id="TIGR01988">
    <property type="entry name" value="Ubi-OHases"/>
    <property type="match status" value="1"/>
</dbReference>
<sequence>MAAASEITSDTPSLTDVDVCVVGAGPVGAALACRLARAGIKVAIVDRMALEPMEHPDFDGRAYAIAAGPRQLLEDAGVWEHLPLESCPIEEILVTDGRPGEPASSLFVEFTRQDASQPFGWMAEARGLRVALNKAMHHQANLTVLAPAEVKVERQADTVVIRLHDGRSFKASLVVAADGRKSRLRNEAGIPLTRLAYKQTAIVAAIAHEYPHDNAALEHFLPAGPFAQLPMAGTEEYPNLSAIVWSDKDGVAERFAALPDDQFAREIERRMGNSRLGKVTPVGRRWTYPLSAQYAQRYTATRLLLIGDAAHGIHPIAGQGLNLGFRDVIALSDILIKAHQRGEDYGSPALLARYQARCRPANMMMLAATDVLDRLFSNNNPLLRLTRDLGLAGVNRIPALRRAFVRHAMGV</sequence>
<evidence type="ECO:0000256" key="4">
    <source>
        <dbReference type="ARBA" id="ARBA00022630"/>
    </source>
</evidence>
<evidence type="ECO:0000256" key="1">
    <source>
        <dbReference type="ARBA" id="ARBA00001974"/>
    </source>
</evidence>
<dbReference type="SUPFAM" id="SSF51905">
    <property type="entry name" value="FAD/NAD(P)-binding domain"/>
    <property type="match status" value="1"/>
</dbReference>
<dbReference type="InterPro" id="IPR036188">
    <property type="entry name" value="FAD/NAD-bd_sf"/>
</dbReference>
<dbReference type="PROSITE" id="PS01304">
    <property type="entry name" value="UBIH"/>
    <property type="match status" value="1"/>
</dbReference>
<evidence type="ECO:0000256" key="6">
    <source>
        <dbReference type="ARBA" id="ARBA00023002"/>
    </source>
</evidence>